<dbReference type="EMBL" id="PVNL01000114">
    <property type="protein sequence ID" value="PRQ02044.1"/>
    <property type="molecule type" value="Genomic_DNA"/>
</dbReference>
<dbReference type="AlphaFoldDB" id="A0A2S9YAA5"/>
<accession>A0A2S9YAA5</accession>
<name>A0A2S9YAA5_9BACT</name>
<dbReference type="OrthoDB" id="5529474at2"/>
<dbReference type="Proteomes" id="UP000238823">
    <property type="component" value="Unassembled WGS sequence"/>
</dbReference>
<sequence>MLWRRGNVPYRPVVPDHVNVDDLHDDRDWDHLELPETHFEWCSEDAEFPATRRKKIEETVGDLWTIAVNWTRSRGDWCDFQLVGFGINDELLFEDGRRCRLSEDEDDGDSSSPPSDGPRSWGRDARESAGWLDLQREHAKSLREIIDYTKSDRDNAVGRANETLENNHRLWAQANNAVREAIDYQREQVARSQDQQSGRIELKARALAEMEKTRRAAQMFGFLKYGLDSAIANVLPFADRLVEVLGNRNITVFPEFKCAQQAMAYLVLTLTVTQLDLLMKGDRKAAGAVLAVLDQAASIKSEQEALVQIVRLVRLLRSDLFRDVANPEQQLAARYIIGRLAMYRMGDYGDDSETADTTAG</sequence>
<comment type="caution">
    <text evidence="2">The sequence shown here is derived from an EMBL/GenBank/DDBJ whole genome shotgun (WGS) entry which is preliminary data.</text>
</comment>
<organism evidence="2 3">
    <name type="scientific">Enhygromyxa salina</name>
    <dbReference type="NCBI Taxonomy" id="215803"/>
    <lineage>
        <taxon>Bacteria</taxon>
        <taxon>Pseudomonadati</taxon>
        <taxon>Myxococcota</taxon>
        <taxon>Polyangia</taxon>
        <taxon>Nannocystales</taxon>
        <taxon>Nannocystaceae</taxon>
        <taxon>Enhygromyxa</taxon>
    </lineage>
</organism>
<reference evidence="2 3" key="1">
    <citation type="submission" date="2018-03" db="EMBL/GenBank/DDBJ databases">
        <title>Draft Genome Sequences of the Obligatory Marine Myxobacteria Enhygromyxa salina SWB007.</title>
        <authorList>
            <person name="Poehlein A."/>
            <person name="Moghaddam J.A."/>
            <person name="Harms H."/>
            <person name="Alanjari M."/>
            <person name="Koenig G.M."/>
            <person name="Daniel R."/>
            <person name="Schaeberle T.F."/>
        </authorList>
    </citation>
    <scope>NUCLEOTIDE SEQUENCE [LARGE SCALE GENOMIC DNA]</scope>
    <source>
        <strain evidence="2 3">SWB007</strain>
    </source>
</reference>
<dbReference type="RefSeq" id="WP_106092495.1">
    <property type="nucleotide sequence ID" value="NZ_PVNL01000114.1"/>
</dbReference>
<gene>
    <name evidence="2" type="ORF">ENSA7_56170</name>
</gene>
<evidence type="ECO:0000313" key="2">
    <source>
        <dbReference type="EMBL" id="PRQ02044.1"/>
    </source>
</evidence>
<evidence type="ECO:0000256" key="1">
    <source>
        <dbReference type="SAM" id="MobiDB-lite"/>
    </source>
</evidence>
<evidence type="ECO:0000313" key="3">
    <source>
        <dbReference type="Proteomes" id="UP000238823"/>
    </source>
</evidence>
<feature type="region of interest" description="Disordered" evidence="1">
    <location>
        <begin position="102"/>
        <end position="124"/>
    </location>
</feature>
<proteinExistence type="predicted"/>
<protein>
    <submittedName>
        <fullName evidence="2">Uncharacterized protein</fullName>
    </submittedName>
</protein>